<comment type="similarity">
    <text evidence="7">Belongs to the tRNA(Ile)-lysidine synthase family.</text>
</comment>
<evidence type="ECO:0000256" key="1">
    <source>
        <dbReference type="ARBA" id="ARBA00022490"/>
    </source>
</evidence>
<dbReference type="PANTHER" id="PTHR43033">
    <property type="entry name" value="TRNA(ILE)-LYSIDINE SYNTHASE-RELATED"/>
    <property type="match status" value="1"/>
</dbReference>
<dbReference type="Pfam" id="PF01171">
    <property type="entry name" value="ATP_bind_3"/>
    <property type="match status" value="1"/>
</dbReference>
<comment type="caution">
    <text evidence="10">The sequence shown here is derived from an EMBL/GenBank/DDBJ whole genome shotgun (WGS) entry which is preliminary data.</text>
</comment>
<organism evidence="10 11">
    <name type="scientific">Limnobacter litoralis</name>
    <dbReference type="NCBI Taxonomy" id="481366"/>
    <lineage>
        <taxon>Bacteria</taxon>
        <taxon>Pseudomonadati</taxon>
        <taxon>Pseudomonadota</taxon>
        <taxon>Betaproteobacteria</taxon>
        <taxon>Burkholderiales</taxon>
        <taxon>Burkholderiaceae</taxon>
        <taxon>Limnobacter</taxon>
    </lineage>
</organism>
<dbReference type="Gene3D" id="1.20.59.20">
    <property type="match status" value="1"/>
</dbReference>
<dbReference type="InterPro" id="IPR015262">
    <property type="entry name" value="tRNA_Ile_lys_synt_subst-bd"/>
</dbReference>
<dbReference type="SUPFAM" id="SSF82829">
    <property type="entry name" value="MesJ substrate recognition domain-like"/>
    <property type="match status" value="1"/>
</dbReference>
<dbReference type="EMBL" id="BSOJ01000038">
    <property type="protein sequence ID" value="GLR27694.1"/>
    <property type="molecule type" value="Genomic_DNA"/>
</dbReference>
<comment type="catalytic activity">
    <reaction evidence="6 7">
        <text>cytidine(34) in tRNA(Ile2) + L-lysine + ATP = lysidine(34) in tRNA(Ile2) + AMP + diphosphate + H(+)</text>
        <dbReference type="Rhea" id="RHEA:43744"/>
        <dbReference type="Rhea" id="RHEA-COMP:10625"/>
        <dbReference type="Rhea" id="RHEA-COMP:10670"/>
        <dbReference type="ChEBI" id="CHEBI:15378"/>
        <dbReference type="ChEBI" id="CHEBI:30616"/>
        <dbReference type="ChEBI" id="CHEBI:32551"/>
        <dbReference type="ChEBI" id="CHEBI:33019"/>
        <dbReference type="ChEBI" id="CHEBI:82748"/>
        <dbReference type="ChEBI" id="CHEBI:83665"/>
        <dbReference type="ChEBI" id="CHEBI:456215"/>
        <dbReference type="EC" id="6.3.4.19"/>
    </reaction>
</comment>
<dbReference type="HAMAP" id="MF_01161">
    <property type="entry name" value="tRNA_Ile_lys_synt"/>
    <property type="match status" value="1"/>
</dbReference>
<evidence type="ECO:0000256" key="5">
    <source>
        <dbReference type="ARBA" id="ARBA00022840"/>
    </source>
</evidence>
<evidence type="ECO:0000256" key="6">
    <source>
        <dbReference type="ARBA" id="ARBA00048539"/>
    </source>
</evidence>
<comment type="function">
    <text evidence="7">Ligates lysine onto the cytidine present at position 34 of the AUA codon-specific tRNA(Ile) that contains the anticodon CAU, in an ATP-dependent manner. Cytidine is converted to lysidine, thus changing the amino acid specificity of the tRNA from methionine to isoleucine.</text>
</comment>
<dbReference type="InterPro" id="IPR012094">
    <property type="entry name" value="tRNA_Ile_lys_synt"/>
</dbReference>
<evidence type="ECO:0000256" key="4">
    <source>
        <dbReference type="ARBA" id="ARBA00022741"/>
    </source>
</evidence>
<keyword evidence="2 7" id="KW-0436">Ligase</keyword>
<reference evidence="11" key="1">
    <citation type="journal article" date="2019" name="Int. J. Syst. Evol. Microbiol.">
        <title>The Global Catalogue of Microorganisms (GCM) 10K type strain sequencing project: providing services to taxonomists for standard genome sequencing and annotation.</title>
        <authorList>
            <consortium name="The Broad Institute Genomics Platform"/>
            <consortium name="The Broad Institute Genome Sequencing Center for Infectious Disease"/>
            <person name="Wu L."/>
            <person name="Ma J."/>
        </authorList>
    </citation>
    <scope>NUCLEOTIDE SEQUENCE [LARGE SCALE GENOMIC DNA]</scope>
    <source>
        <strain evidence="11">NBRC 105857</strain>
    </source>
</reference>
<dbReference type="CDD" id="cd01992">
    <property type="entry name" value="TilS_N"/>
    <property type="match status" value="1"/>
</dbReference>
<keyword evidence="3 7" id="KW-0819">tRNA processing</keyword>
<name>A0ABQ5YYB7_9BURK</name>
<keyword evidence="4 7" id="KW-0547">Nucleotide-binding</keyword>
<protein>
    <recommendedName>
        <fullName evidence="7">tRNA(Ile)-lysidine synthase</fullName>
        <ecNumber evidence="7">6.3.4.19</ecNumber>
    </recommendedName>
    <alternativeName>
        <fullName evidence="7">tRNA(Ile)-2-lysyl-cytidine synthase</fullName>
    </alternativeName>
    <alternativeName>
        <fullName evidence="7">tRNA(Ile)-lysidine synthetase</fullName>
    </alternativeName>
</protein>
<evidence type="ECO:0000313" key="11">
    <source>
        <dbReference type="Proteomes" id="UP001156664"/>
    </source>
</evidence>
<dbReference type="InterPro" id="IPR012795">
    <property type="entry name" value="tRNA_Ile_lys_synt_N"/>
</dbReference>
<dbReference type="InterPro" id="IPR014729">
    <property type="entry name" value="Rossmann-like_a/b/a_fold"/>
</dbReference>
<feature type="binding site" evidence="7">
    <location>
        <begin position="34"/>
        <end position="39"/>
    </location>
    <ligand>
        <name>ATP</name>
        <dbReference type="ChEBI" id="CHEBI:30616"/>
    </ligand>
</feature>
<comment type="subcellular location">
    <subcellularLocation>
        <location evidence="7">Cytoplasm</location>
    </subcellularLocation>
</comment>
<keyword evidence="5 7" id="KW-0067">ATP-binding</keyword>
<evidence type="ECO:0000256" key="7">
    <source>
        <dbReference type="HAMAP-Rule" id="MF_01161"/>
    </source>
</evidence>
<dbReference type="SUPFAM" id="SSF52402">
    <property type="entry name" value="Adenine nucleotide alpha hydrolases-like"/>
    <property type="match status" value="1"/>
</dbReference>
<dbReference type="RefSeq" id="WP_284282553.1">
    <property type="nucleotide sequence ID" value="NZ_BSOJ01000038.1"/>
</dbReference>
<keyword evidence="11" id="KW-1185">Reference proteome</keyword>
<feature type="domain" description="tRNA(Ile)-lysidine/2-thiocytidine synthase N-terminal" evidence="8">
    <location>
        <begin position="29"/>
        <end position="209"/>
    </location>
</feature>
<evidence type="ECO:0000313" key="10">
    <source>
        <dbReference type="EMBL" id="GLR27694.1"/>
    </source>
</evidence>
<evidence type="ECO:0000259" key="8">
    <source>
        <dbReference type="Pfam" id="PF01171"/>
    </source>
</evidence>
<dbReference type="NCBIfam" id="TIGR02432">
    <property type="entry name" value="lysidine_TilS_N"/>
    <property type="match status" value="1"/>
</dbReference>
<dbReference type="Gene3D" id="3.40.50.620">
    <property type="entry name" value="HUPs"/>
    <property type="match status" value="1"/>
</dbReference>
<dbReference type="Pfam" id="PF09179">
    <property type="entry name" value="TilS"/>
    <property type="match status" value="1"/>
</dbReference>
<dbReference type="InterPro" id="IPR011063">
    <property type="entry name" value="TilS/TtcA_N"/>
</dbReference>
<comment type="domain">
    <text evidence="7">The N-terminal region contains the highly conserved SGGXDS motif, predicted to be a P-loop motif involved in ATP binding.</text>
</comment>
<keyword evidence="1 7" id="KW-0963">Cytoplasm</keyword>
<feature type="domain" description="tRNA(Ile)-lysidine synthase substrate-binding" evidence="9">
    <location>
        <begin position="259"/>
        <end position="323"/>
    </location>
</feature>
<evidence type="ECO:0000256" key="3">
    <source>
        <dbReference type="ARBA" id="ARBA00022694"/>
    </source>
</evidence>
<accession>A0ABQ5YYB7</accession>
<evidence type="ECO:0000256" key="2">
    <source>
        <dbReference type="ARBA" id="ARBA00022598"/>
    </source>
</evidence>
<sequence length="327" mass="36281">MPPSQDLVLGAIEAAMASGGLRPTSESPMAVAYSGGLDSTVLLHGLNALHIPVKPVHVNHQLQPVAIQWESHCTDFCESLGQPLDILRVDVKPGRQGAEGQARKARYKAIQTWMRSHNLTFLACGHHQDDQLETVLLQLFRGSGLRGLAGMRTLGPTGVDAPLFPEIVVFRPLLTLSKRTLADYATAHGLSHVEDPSNANDVYKRNWIRGRLLPELQSHFPQASSGILKMSAHFQGYFAELDKQNEVSLDEVCQSGVIDLKTWNALPQTRRVEVLRAWLRQGGVLCNRAQLLELQRQLGLPQGGRRQVCNGWYIQVLRYKARLIIES</sequence>
<gene>
    <name evidence="7" type="primary">tilS</name>
    <name evidence="10" type="ORF">GCM10007875_27860</name>
</gene>
<evidence type="ECO:0000259" key="9">
    <source>
        <dbReference type="Pfam" id="PF09179"/>
    </source>
</evidence>
<dbReference type="EC" id="6.3.4.19" evidence="7"/>
<dbReference type="Proteomes" id="UP001156664">
    <property type="component" value="Unassembled WGS sequence"/>
</dbReference>
<proteinExistence type="inferred from homology"/>
<dbReference type="PANTHER" id="PTHR43033:SF1">
    <property type="entry name" value="TRNA(ILE)-LYSIDINE SYNTHASE-RELATED"/>
    <property type="match status" value="1"/>
</dbReference>